<feature type="region of interest" description="Disordered" evidence="1">
    <location>
        <begin position="135"/>
        <end position="162"/>
    </location>
</feature>
<feature type="signal peptide" evidence="2">
    <location>
        <begin position="1"/>
        <end position="17"/>
    </location>
</feature>
<accession>A0ABN8HW18</accession>
<protein>
    <submittedName>
        <fullName evidence="3">Uncharacterized protein</fullName>
    </submittedName>
</protein>
<dbReference type="EMBL" id="OW152825">
    <property type="protein sequence ID" value="CAH2041522.1"/>
    <property type="molecule type" value="Genomic_DNA"/>
</dbReference>
<feature type="non-terminal residue" evidence="3">
    <location>
        <position position="1"/>
    </location>
</feature>
<evidence type="ECO:0000256" key="2">
    <source>
        <dbReference type="SAM" id="SignalP"/>
    </source>
</evidence>
<reference evidence="3" key="1">
    <citation type="submission" date="2022-03" db="EMBL/GenBank/DDBJ databases">
        <authorList>
            <person name="Martin H S."/>
        </authorList>
    </citation>
    <scope>NUCLEOTIDE SEQUENCE</scope>
</reference>
<evidence type="ECO:0000313" key="4">
    <source>
        <dbReference type="Proteomes" id="UP000837857"/>
    </source>
</evidence>
<organism evidence="3 4">
    <name type="scientific">Iphiclides podalirius</name>
    <name type="common">scarce swallowtail</name>
    <dbReference type="NCBI Taxonomy" id="110791"/>
    <lineage>
        <taxon>Eukaryota</taxon>
        <taxon>Metazoa</taxon>
        <taxon>Ecdysozoa</taxon>
        <taxon>Arthropoda</taxon>
        <taxon>Hexapoda</taxon>
        <taxon>Insecta</taxon>
        <taxon>Pterygota</taxon>
        <taxon>Neoptera</taxon>
        <taxon>Endopterygota</taxon>
        <taxon>Lepidoptera</taxon>
        <taxon>Glossata</taxon>
        <taxon>Ditrysia</taxon>
        <taxon>Papilionoidea</taxon>
        <taxon>Papilionidae</taxon>
        <taxon>Papilioninae</taxon>
        <taxon>Iphiclides</taxon>
    </lineage>
</organism>
<sequence length="442" mass="49524">MAREIVPVLLLALTVAAEKKIELQDIEEDNLKSEKGTNYENVETRVDIEQDRGSVPIEYLNSGLFRYFKSPLPTQATQQQRYIQQYDVTEPQEGAPVTPAPHYGPPSAQRPVANYVSNVPVQFYLVPQYQTEQVSNSHTEAHYSGHGTSQVESYPTPETEETQSNYIEGRTYITPTAKTYIQPVPTPVTYVSYSAQPTIAPATASISPVLTYQLPVVQYHTAVSPSAHQQDSQHSVKVLYETARHNQAQVEGDQENVIESQNYLPTHTDVSYTKSETQDIPRYYNSRTPLREEYTNVKSELPHPSPLLLKAPPPHLAHLPKALPVHRPWGKSVYSSGVFGGGGFSSRPNEPYGPHLKRRPTSLLDSYIPSSIQIEYLKRGIIKDPLVAYEALSRGRHFGHPQPSGRHFESGFLPNQMFHTSGGGTFYGHYKRSPKVNRGSRS</sequence>
<feature type="chain" id="PRO_5045193923" evidence="2">
    <location>
        <begin position="18"/>
        <end position="442"/>
    </location>
</feature>
<keyword evidence="2" id="KW-0732">Signal</keyword>
<evidence type="ECO:0000256" key="1">
    <source>
        <dbReference type="SAM" id="MobiDB-lite"/>
    </source>
</evidence>
<dbReference type="Proteomes" id="UP000837857">
    <property type="component" value="Chromosome 13"/>
</dbReference>
<name>A0ABN8HW18_9NEOP</name>
<gene>
    <name evidence="3" type="ORF">IPOD504_LOCUS3222</name>
</gene>
<keyword evidence="4" id="KW-1185">Reference proteome</keyword>
<evidence type="ECO:0000313" key="3">
    <source>
        <dbReference type="EMBL" id="CAH2041522.1"/>
    </source>
</evidence>
<proteinExistence type="predicted"/>